<dbReference type="GeneID" id="92990446"/>
<gene>
    <name evidence="1" type="ORF">ERS852397_01314</name>
</gene>
<dbReference type="RefSeq" id="WP_007754900.1">
    <property type="nucleotide sequence ID" value="NZ_CABIXA010000006.1"/>
</dbReference>
<accession>A0A174C831</accession>
<evidence type="ECO:0000313" key="1">
    <source>
        <dbReference type="EMBL" id="CUO07918.1"/>
    </source>
</evidence>
<organism evidence="1 2">
    <name type="scientific">Bacteroides finegoldii</name>
    <dbReference type="NCBI Taxonomy" id="338188"/>
    <lineage>
        <taxon>Bacteria</taxon>
        <taxon>Pseudomonadati</taxon>
        <taxon>Bacteroidota</taxon>
        <taxon>Bacteroidia</taxon>
        <taxon>Bacteroidales</taxon>
        <taxon>Bacteroidaceae</taxon>
        <taxon>Bacteroides</taxon>
    </lineage>
</organism>
<reference evidence="1 2" key="1">
    <citation type="submission" date="2015-09" db="EMBL/GenBank/DDBJ databases">
        <authorList>
            <consortium name="Pathogen Informatics"/>
        </authorList>
    </citation>
    <scope>NUCLEOTIDE SEQUENCE [LARGE SCALE GENOMIC DNA]</scope>
    <source>
        <strain evidence="1 2">2789STDY5608840</strain>
    </source>
</reference>
<dbReference type="EMBL" id="CYZH01000006">
    <property type="protein sequence ID" value="CUO07918.1"/>
    <property type="molecule type" value="Genomic_DNA"/>
</dbReference>
<dbReference type="STRING" id="338188.ERS852397_01314"/>
<sequence>MEENVEEKIRSITEQANQTRKMLLEEYLGHSISMEEAINMEIPDEALDHLGDL</sequence>
<dbReference type="AlphaFoldDB" id="A0A174C831"/>
<evidence type="ECO:0000313" key="2">
    <source>
        <dbReference type="Proteomes" id="UP000095517"/>
    </source>
</evidence>
<protein>
    <submittedName>
        <fullName evidence="1">Uncharacterized protein</fullName>
    </submittedName>
</protein>
<proteinExistence type="predicted"/>
<name>A0A174C831_9BACE</name>
<dbReference type="Proteomes" id="UP000095517">
    <property type="component" value="Unassembled WGS sequence"/>
</dbReference>